<dbReference type="Gene3D" id="1.10.3210.40">
    <property type="match status" value="1"/>
</dbReference>
<feature type="domain" description="Putative conjugal transfer nickase/helicase TraI C-terminal" evidence="3">
    <location>
        <begin position="450"/>
        <end position="569"/>
    </location>
</feature>
<reference evidence="5" key="1">
    <citation type="submission" date="2017-02" db="EMBL/GenBank/DDBJ databases">
        <authorList>
            <person name="Furmanczyk E.M."/>
        </authorList>
    </citation>
    <scope>NUCLEOTIDE SEQUENCE [LARGE SCALE GENOMIC DNA]</scope>
    <source>
        <strain evidence="5">AP3_22</strain>
    </source>
</reference>
<evidence type="ECO:0000259" key="3">
    <source>
        <dbReference type="Pfam" id="PF07515"/>
    </source>
</evidence>
<comment type="caution">
    <text evidence="4">The sequence shown here is derived from an EMBL/GenBank/DDBJ whole genome shotgun (WGS) entry which is preliminary data.</text>
</comment>
<evidence type="ECO:0000313" key="5">
    <source>
        <dbReference type="Proteomes" id="UP000237440"/>
    </source>
</evidence>
<dbReference type="Proteomes" id="UP000237440">
    <property type="component" value="Unassembled WGS sequence"/>
</dbReference>
<dbReference type="InterPro" id="IPR036390">
    <property type="entry name" value="WH_DNA-bd_sf"/>
</dbReference>
<organism evidence="4 5">
    <name type="scientific">Pseudomonas laurylsulfativorans</name>
    <dbReference type="NCBI Taxonomy" id="1943631"/>
    <lineage>
        <taxon>Bacteria</taxon>
        <taxon>Pseudomonadati</taxon>
        <taxon>Pseudomonadota</taxon>
        <taxon>Gammaproteobacteria</taxon>
        <taxon>Pseudomonadales</taxon>
        <taxon>Pseudomonadaceae</taxon>
        <taxon>Pseudomonas</taxon>
    </lineage>
</organism>
<dbReference type="Gene3D" id="2.40.10.200">
    <property type="entry name" value="STY4665 C-terminal domain-like"/>
    <property type="match status" value="1"/>
</dbReference>
<dbReference type="NCBIfam" id="TIGR03760">
    <property type="entry name" value="ICE_TraI_Pfluor"/>
    <property type="match status" value="1"/>
</dbReference>
<dbReference type="Pfam" id="PF07515">
    <property type="entry name" value="TraI_2_C"/>
    <property type="match status" value="1"/>
</dbReference>
<dbReference type="OrthoDB" id="6190309at2"/>
<dbReference type="Gene3D" id="1.10.10.10">
    <property type="entry name" value="Winged helix-like DNA-binding domain superfamily/Winged helix DNA-binding domain"/>
    <property type="match status" value="1"/>
</dbReference>
<evidence type="ECO:0000259" key="2">
    <source>
        <dbReference type="Pfam" id="PF07514"/>
    </source>
</evidence>
<dbReference type="NCBIfam" id="NF041494">
    <property type="entry name" value="MobH"/>
    <property type="match status" value="1"/>
</dbReference>
<keyword evidence="5" id="KW-1185">Reference proteome</keyword>
<feature type="domain" description="Uncharacterised" evidence="2">
    <location>
        <begin position="24"/>
        <end position="336"/>
    </location>
</feature>
<dbReference type="InterPro" id="IPR011119">
    <property type="entry name" value="Unchr_helicase_relaxase_TraI"/>
</dbReference>
<evidence type="ECO:0000256" key="1">
    <source>
        <dbReference type="SAM" id="MobiDB-lite"/>
    </source>
</evidence>
<dbReference type="InterPro" id="IPR036388">
    <property type="entry name" value="WH-like_DNA-bd_sf"/>
</dbReference>
<dbReference type="EMBL" id="MUJK01000003">
    <property type="protein sequence ID" value="POF42484.1"/>
    <property type="molecule type" value="Genomic_DNA"/>
</dbReference>
<evidence type="ECO:0000313" key="4">
    <source>
        <dbReference type="EMBL" id="POF42484.1"/>
    </source>
</evidence>
<proteinExistence type="predicted"/>
<dbReference type="SUPFAM" id="SSF46785">
    <property type="entry name" value="Winged helix' DNA-binding domain"/>
    <property type="match status" value="1"/>
</dbReference>
<feature type="region of interest" description="Disordered" evidence="1">
    <location>
        <begin position="389"/>
        <end position="410"/>
    </location>
</feature>
<dbReference type="AlphaFoldDB" id="A0A2S3VRA4"/>
<dbReference type="RefSeq" id="WP_103395266.1">
    <property type="nucleotide sequence ID" value="NZ_MUJK01000003.1"/>
</dbReference>
<dbReference type="InterPro" id="IPR011093">
    <property type="entry name" value="TraI_2_C"/>
</dbReference>
<dbReference type="InterPro" id="IPR022391">
    <property type="entry name" value="ICE_relaxase_PFGI-1"/>
</dbReference>
<gene>
    <name evidence="4" type="ORF">B0D71_13000</name>
</gene>
<name>A0A2S3VRA4_9PSED</name>
<protein>
    <submittedName>
        <fullName evidence="4">Relaxase</fullName>
    </submittedName>
</protein>
<accession>A0A2S3VRA4</accession>
<sequence length="572" mass="64098">MMRWWLKHEKGNAASPAPALVAEGYFLPESSESLLAADHRKRLLERICQYTALSQPQFDQLYLDPIHRYAKYVQQLPASESHHHAYPGGMLDHGLELMACSLKLRQSYLLPSGAAPEDQAAQTDAWSAAIAYGALLHDIGKIAVDLQVEYQNGELWHPWHGPLNKPYRFRYVTGRDYQLHAAAAGLLYTQILTPRLLDWLSGYPTLWGNLLSLLANHYEYAATLGELVLQADRVSTAQNIGANPTKALQAPTRSLQHHLLTGLRHLVKNEFKLNQPGAAGWLTENHLWLVSKTATDKLRAYLLAQAVNGIPSSNIAMFDELQSHGLVDTTPEGKAVWSATVSDEGWQHRFTFLRLQPSLIWADESRPRCFEGTVELVADNTVPRGEAIESALDRPQATSAKETPEPLPPNHDFDYLDDLMDMLQETVEHEDESSAQGLKSSTASPREAPGLAFVDWLREGIQSHRLLVNDCKAKIHIVDGTFYLVTPGIFQLYASEHPELSAGDDKTDAWRRTQRHFEHLGVHLKRPNGQNIWTCTVQGPRRKASLNGYMLQNAETLLSPVPTDNPFLNLTY</sequence>
<dbReference type="Pfam" id="PF07514">
    <property type="entry name" value="TraI_2"/>
    <property type="match status" value="1"/>
</dbReference>